<name>A0A929MNE4_ABIDE</name>
<dbReference type="InterPro" id="IPR010610">
    <property type="entry name" value="EryCIII-like_C"/>
</dbReference>
<evidence type="ECO:0000259" key="3">
    <source>
        <dbReference type="Pfam" id="PF06722"/>
    </source>
</evidence>
<evidence type="ECO:0000256" key="2">
    <source>
        <dbReference type="ARBA" id="ARBA00022679"/>
    </source>
</evidence>
<keyword evidence="2" id="KW-0808">Transferase</keyword>
<accession>A0A929MNE4</accession>
<dbReference type="NCBIfam" id="TIGR01426">
    <property type="entry name" value="MGT"/>
    <property type="match status" value="1"/>
</dbReference>
<proteinExistence type="inferred from homology"/>
<organism evidence="4 5">
    <name type="scientific">Abiotrophia defectiva</name>
    <name type="common">Streptococcus defectivus</name>
    <dbReference type="NCBI Taxonomy" id="46125"/>
    <lineage>
        <taxon>Bacteria</taxon>
        <taxon>Bacillati</taxon>
        <taxon>Bacillota</taxon>
        <taxon>Bacilli</taxon>
        <taxon>Lactobacillales</taxon>
        <taxon>Aerococcaceae</taxon>
        <taxon>Abiotrophia</taxon>
    </lineage>
</organism>
<sequence>MKIAWFCIPAQGHTNPTLGLVRYVVEAGHQVTYFSFERFRQAIQATGAQFVACDDYGDFDLGLDERESSDRSGKDLAFATHLLVQSTLALEGPTLEALKELQPDLVVGDSMATWAKLLAKKLGLPYVCSNTTFAFNKESSRYMKQSIWALLKLLWSIPRINRELNFLRERGYDIGSVLDLIQNDEATPTLVYTSPYFQPCSDSFGPSYRFIGPSIRPVEKPYPKTRAKTIYVSLGTVVHNEAFYRAVIEAFRDLPDYQVIIALGQSELSDWQDLPDHIEIHDRVDQMAVLAIADVFITHCGMNSASEGLYHQVPLILCPQTPEQGAVAKRTAELGAGYWLKLMTPATIRHAVLTVLEEPHYRDAAGRVAKSFKASGGYQEALTFMEQVAQKT</sequence>
<dbReference type="CDD" id="cd03784">
    <property type="entry name" value="GT1_Gtf-like"/>
    <property type="match status" value="1"/>
</dbReference>
<dbReference type="PANTHER" id="PTHR48050">
    <property type="entry name" value="STEROL 3-BETA-GLUCOSYLTRANSFERASE"/>
    <property type="match status" value="1"/>
</dbReference>
<protein>
    <submittedName>
        <fullName evidence="4">Glucosyltransferase</fullName>
    </submittedName>
</protein>
<dbReference type="InterPro" id="IPR050426">
    <property type="entry name" value="Glycosyltransferase_28"/>
</dbReference>
<comment type="similarity">
    <text evidence="1">Belongs to the UDP-glycosyltransferase family.</text>
</comment>
<dbReference type="InterPro" id="IPR006326">
    <property type="entry name" value="UDPGT_MGT-like"/>
</dbReference>
<dbReference type="AlphaFoldDB" id="A0A929MNE4"/>
<gene>
    <name evidence="4" type="ORF">HXK00_02110</name>
</gene>
<reference evidence="4" key="1">
    <citation type="submission" date="2020-04" db="EMBL/GenBank/DDBJ databases">
        <title>Deep metagenomics examines the oral microbiome during advanced dental caries in children, revealing novel taxa and co-occurrences with host molecules.</title>
        <authorList>
            <person name="Baker J.L."/>
            <person name="Morton J.T."/>
            <person name="Dinis M."/>
            <person name="Alvarez R."/>
            <person name="Tran N.C."/>
            <person name="Knight R."/>
            <person name="Edlund A."/>
        </authorList>
    </citation>
    <scope>NUCLEOTIDE SEQUENCE</scope>
    <source>
        <strain evidence="4">JCVI_23_bin.16</strain>
    </source>
</reference>
<dbReference type="InterPro" id="IPR002213">
    <property type="entry name" value="UDP_glucos_trans"/>
</dbReference>
<evidence type="ECO:0000313" key="4">
    <source>
        <dbReference type="EMBL" id="MBF0934422.1"/>
    </source>
</evidence>
<dbReference type="Gene3D" id="3.40.50.2000">
    <property type="entry name" value="Glycogen Phosphorylase B"/>
    <property type="match status" value="2"/>
</dbReference>
<dbReference type="Pfam" id="PF06722">
    <property type="entry name" value="EryCIII-like_C"/>
    <property type="match status" value="1"/>
</dbReference>
<evidence type="ECO:0000256" key="1">
    <source>
        <dbReference type="ARBA" id="ARBA00009995"/>
    </source>
</evidence>
<comment type="caution">
    <text evidence="4">The sequence shown here is derived from an EMBL/GenBank/DDBJ whole genome shotgun (WGS) entry which is preliminary data.</text>
</comment>
<dbReference type="GO" id="GO:0008194">
    <property type="term" value="F:UDP-glycosyltransferase activity"/>
    <property type="evidence" value="ECO:0007669"/>
    <property type="project" value="InterPro"/>
</dbReference>
<dbReference type="EMBL" id="JABZFV010000022">
    <property type="protein sequence ID" value="MBF0934422.1"/>
    <property type="molecule type" value="Genomic_DNA"/>
</dbReference>
<evidence type="ECO:0000313" key="5">
    <source>
        <dbReference type="Proteomes" id="UP000757900"/>
    </source>
</evidence>
<dbReference type="Proteomes" id="UP000757900">
    <property type="component" value="Unassembled WGS sequence"/>
</dbReference>
<dbReference type="GO" id="GO:0017000">
    <property type="term" value="P:antibiotic biosynthetic process"/>
    <property type="evidence" value="ECO:0007669"/>
    <property type="project" value="UniProtKB-ARBA"/>
</dbReference>
<dbReference type="PANTHER" id="PTHR48050:SF13">
    <property type="entry name" value="STEROL 3-BETA-GLUCOSYLTRANSFERASE UGT80A2"/>
    <property type="match status" value="1"/>
</dbReference>
<dbReference type="FunFam" id="3.40.50.2000:FF:000072">
    <property type="entry name" value="Glycosyl transferase"/>
    <property type="match status" value="1"/>
</dbReference>
<dbReference type="GO" id="GO:0016758">
    <property type="term" value="F:hexosyltransferase activity"/>
    <property type="evidence" value="ECO:0007669"/>
    <property type="project" value="InterPro"/>
</dbReference>
<dbReference type="SUPFAM" id="SSF53756">
    <property type="entry name" value="UDP-Glycosyltransferase/glycogen phosphorylase"/>
    <property type="match status" value="1"/>
</dbReference>
<feature type="domain" description="Erythromycin biosynthesis protein CIII-like C-terminal" evidence="3">
    <location>
        <begin position="256"/>
        <end position="375"/>
    </location>
</feature>